<sequence>MLAMLYLRATALSVPHDFEVSAKGGVRVCPRNNWPETNVGASLLAMLCLRATALFVPHDFEVSAKGACASAPGIIGPKQM</sequence>
<dbReference type="AlphaFoldDB" id="A0A2N1IVF9"/>
<protein>
    <submittedName>
        <fullName evidence="1">Uncharacterized protein</fullName>
    </submittedName>
</protein>
<accession>A0A2N1IVF9</accession>
<organism evidence="1 2">
    <name type="scientific">Pseudomonas monteilii</name>
    <dbReference type="NCBI Taxonomy" id="76759"/>
    <lineage>
        <taxon>Bacteria</taxon>
        <taxon>Pseudomonadati</taxon>
        <taxon>Pseudomonadota</taxon>
        <taxon>Gammaproteobacteria</taxon>
        <taxon>Pseudomonadales</taxon>
        <taxon>Pseudomonadaceae</taxon>
        <taxon>Pseudomonas</taxon>
    </lineage>
</organism>
<evidence type="ECO:0000313" key="1">
    <source>
        <dbReference type="EMBL" id="PKI24721.1"/>
    </source>
</evidence>
<gene>
    <name evidence="1" type="ORF">CXB65_06675</name>
</gene>
<proteinExistence type="predicted"/>
<dbReference type="Proteomes" id="UP000233399">
    <property type="component" value="Unassembled WGS sequence"/>
</dbReference>
<reference evidence="1 2" key="1">
    <citation type="submission" date="2017-12" db="EMBL/GenBank/DDBJ databases">
        <title>Isolation and characterization of an aerobic denitrifying Pseudomonas monteilii CY06 from aquaculture ponds.</title>
        <authorList>
            <person name="Ma Q."/>
            <person name="Cai Y."/>
            <person name="He Z."/>
        </authorList>
    </citation>
    <scope>NUCLEOTIDE SEQUENCE [LARGE SCALE GENOMIC DNA]</scope>
    <source>
        <strain evidence="1 2">CY06</strain>
    </source>
</reference>
<name>A0A2N1IVF9_9PSED</name>
<dbReference type="EMBL" id="PJCG01000009">
    <property type="protein sequence ID" value="PKI24721.1"/>
    <property type="molecule type" value="Genomic_DNA"/>
</dbReference>
<comment type="caution">
    <text evidence="1">The sequence shown here is derived from an EMBL/GenBank/DDBJ whole genome shotgun (WGS) entry which is preliminary data.</text>
</comment>
<evidence type="ECO:0000313" key="2">
    <source>
        <dbReference type="Proteomes" id="UP000233399"/>
    </source>
</evidence>